<comment type="caution">
    <text evidence="2">The sequence shown here is derived from an EMBL/GenBank/DDBJ whole genome shotgun (WGS) entry which is preliminary data.</text>
</comment>
<reference evidence="2 3" key="1">
    <citation type="submission" date="2018-11" db="EMBL/GenBank/DDBJ databases">
        <title>Sequencing the genomes of 1000 actinobacteria strains.</title>
        <authorList>
            <person name="Klenk H.-P."/>
        </authorList>
    </citation>
    <scope>NUCLEOTIDE SEQUENCE [LARGE SCALE GENOMIC DNA]</scope>
    <source>
        <strain evidence="2 3">DSM 44254</strain>
    </source>
</reference>
<dbReference type="AlphaFoldDB" id="A0A3N1D618"/>
<dbReference type="SUPFAM" id="SSF51735">
    <property type="entry name" value="NAD(P)-binding Rossmann-fold domains"/>
    <property type="match status" value="1"/>
</dbReference>
<dbReference type="InterPro" id="IPR002347">
    <property type="entry name" value="SDR_fam"/>
</dbReference>
<dbReference type="Pfam" id="PF00106">
    <property type="entry name" value="adh_short"/>
    <property type="match status" value="1"/>
</dbReference>
<organism evidence="2 3">
    <name type="scientific">Actinocorallia herbida</name>
    <dbReference type="NCBI Taxonomy" id="58109"/>
    <lineage>
        <taxon>Bacteria</taxon>
        <taxon>Bacillati</taxon>
        <taxon>Actinomycetota</taxon>
        <taxon>Actinomycetes</taxon>
        <taxon>Streptosporangiales</taxon>
        <taxon>Thermomonosporaceae</taxon>
        <taxon>Actinocorallia</taxon>
    </lineage>
</organism>
<dbReference type="Gene3D" id="3.40.50.720">
    <property type="entry name" value="NAD(P)-binding Rossmann-like Domain"/>
    <property type="match status" value="1"/>
</dbReference>
<dbReference type="InterPro" id="IPR057326">
    <property type="entry name" value="KR_dom"/>
</dbReference>
<dbReference type="GO" id="GO:0010304">
    <property type="term" value="P:PSII associated light-harvesting complex II catabolic process"/>
    <property type="evidence" value="ECO:0007669"/>
    <property type="project" value="TreeGrafter"/>
</dbReference>
<dbReference type="Proteomes" id="UP000272400">
    <property type="component" value="Unassembled WGS sequence"/>
</dbReference>
<dbReference type="EMBL" id="RJKE01000001">
    <property type="protein sequence ID" value="ROO88538.1"/>
    <property type="molecule type" value="Genomic_DNA"/>
</dbReference>
<accession>A0A3N1D618</accession>
<feature type="domain" description="Ketoreductase" evidence="1">
    <location>
        <begin position="2"/>
        <end position="134"/>
    </location>
</feature>
<dbReference type="OrthoDB" id="9810734at2"/>
<evidence type="ECO:0000313" key="2">
    <source>
        <dbReference type="EMBL" id="ROO88538.1"/>
    </source>
</evidence>
<dbReference type="SMART" id="SM00822">
    <property type="entry name" value="PKS_KR"/>
    <property type="match status" value="1"/>
</dbReference>
<dbReference type="PANTHER" id="PTHR24314:SF21">
    <property type="entry name" value="CHLOROPHYLL(IDE) B REDUCTASE NYC1, CHLOROPLASTIC-RELATED"/>
    <property type="match status" value="1"/>
</dbReference>
<evidence type="ECO:0000313" key="3">
    <source>
        <dbReference type="Proteomes" id="UP000272400"/>
    </source>
</evidence>
<protein>
    <submittedName>
        <fullName evidence="2">NADP-dependent 3-hydroxy acid dehydrogenase YdfG</fullName>
    </submittedName>
</protein>
<dbReference type="GO" id="GO:0015996">
    <property type="term" value="P:chlorophyll catabolic process"/>
    <property type="evidence" value="ECO:0007669"/>
    <property type="project" value="TreeGrafter"/>
</dbReference>
<dbReference type="PANTHER" id="PTHR24314">
    <property type="entry name" value="NON-SPECIFIC LIPID TRANSFER PROTEIN-RELATED"/>
    <property type="match status" value="1"/>
</dbReference>
<proteinExistence type="predicted"/>
<dbReference type="PRINTS" id="PR00081">
    <property type="entry name" value="GDHRDH"/>
</dbReference>
<dbReference type="CDD" id="cd05233">
    <property type="entry name" value="SDR_c"/>
    <property type="match status" value="1"/>
</dbReference>
<keyword evidence="3" id="KW-1185">Reference proteome</keyword>
<name>A0A3N1D618_9ACTN</name>
<dbReference type="GO" id="GO:0034256">
    <property type="term" value="F:chlorophyll(ide) b reductase activity"/>
    <property type="evidence" value="ECO:0007669"/>
    <property type="project" value="TreeGrafter"/>
</dbReference>
<gene>
    <name evidence="2" type="ORF">EDD29_6209</name>
</gene>
<dbReference type="InterPro" id="IPR052625">
    <property type="entry name" value="Chl_b_Red"/>
</dbReference>
<dbReference type="RefSeq" id="WP_123667767.1">
    <property type="nucleotide sequence ID" value="NZ_RJKE01000001.1"/>
</dbReference>
<sequence>MAVVVVTGGTRGIGFGMAKELIARGATVVICGRSGVDEAAAELGATGVVCDMTDRAQVEALWEKAAALGPVAHWVNNAGVTTSRKHLADLPVAELETVVSANLLGVMNGSAVAVRHMLAQGSGTVWNMEGFGSDGRTMPNLTAYGATKRAVTYVTDSLAKELKGTPVKAAHLSPGMVLTDLLTHDYAPEELEKTKKIFNILADKVETVTPFLAEGILKGVKNGGRVAWLTGGKIAFRFATAGFRKRDLFS</sequence>
<dbReference type="InterPro" id="IPR036291">
    <property type="entry name" value="NAD(P)-bd_dom_sf"/>
</dbReference>
<evidence type="ECO:0000259" key="1">
    <source>
        <dbReference type="SMART" id="SM00822"/>
    </source>
</evidence>